<accession>A0AAE0KUI2</accession>
<gene>
    <name evidence="2" type="ORF">CYMTET_29874</name>
</gene>
<feature type="compositionally biased region" description="Polar residues" evidence="1">
    <location>
        <begin position="91"/>
        <end position="118"/>
    </location>
</feature>
<feature type="compositionally biased region" description="Polar residues" evidence="1">
    <location>
        <begin position="156"/>
        <end position="167"/>
    </location>
</feature>
<sequence length="205" mass="22885">MDEGDADFLSTFQPLTPSQRSDIPKDVLDVYDKRLRSPRTIRRPPAEQAAQPLLPERGKARPHTARNSARPPGTPQWSTSPRTSPRPDLVLSNSHQRPAQLQLSSRNTDGQVPWSTLSPRKPLFSCDVLPVGPKPEAPRTPLARRHAADAEMKSFARTQRGSEIHVQSTHRRRSVLIQSLGDPEDMSENGSDNGEYVCRLRPPPI</sequence>
<dbReference type="Proteomes" id="UP001190700">
    <property type="component" value="Unassembled WGS sequence"/>
</dbReference>
<reference evidence="2 3" key="1">
    <citation type="journal article" date="2015" name="Genome Biol. Evol.">
        <title>Comparative Genomics of a Bacterivorous Green Alga Reveals Evolutionary Causalities and Consequences of Phago-Mixotrophic Mode of Nutrition.</title>
        <authorList>
            <person name="Burns J.A."/>
            <person name="Paasch A."/>
            <person name="Narechania A."/>
            <person name="Kim E."/>
        </authorList>
    </citation>
    <scope>NUCLEOTIDE SEQUENCE [LARGE SCALE GENOMIC DNA]</scope>
    <source>
        <strain evidence="2 3">PLY_AMNH</strain>
    </source>
</reference>
<keyword evidence="3" id="KW-1185">Reference proteome</keyword>
<dbReference type="AlphaFoldDB" id="A0AAE0KUI2"/>
<feature type="compositionally biased region" description="Low complexity" evidence="1">
    <location>
        <begin position="46"/>
        <end position="55"/>
    </location>
</feature>
<evidence type="ECO:0000256" key="1">
    <source>
        <dbReference type="SAM" id="MobiDB-lite"/>
    </source>
</evidence>
<protein>
    <submittedName>
        <fullName evidence="2">Uncharacterized protein</fullName>
    </submittedName>
</protein>
<feature type="compositionally biased region" description="Basic and acidic residues" evidence="1">
    <location>
        <begin position="22"/>
        <end position="35"/>
    </location>
</feature>
<name>A0AAE0KUI2_9CHLO</name>
<comment type="caution">
    <text evidence="2">The sequence shown here is derived from an EMBL/GenBank/DDBJ whole genome shotgun (WGS) entry which is preliminary data.</text>
</comment>
<proteinExistence type="predicted"/>
<feature type="non-terminal residue" evidence="2">
    <location>
        <position position="205"/>
    </location>
</feature>
<evidence type="ECO:0000313" key="2">
    <source>
        <dbReference type="EMBL" id="KAK3261211.1"/>
    </source>
</evidence>
<feature type="region of interest" description="Disordered" evidence="1">
    <location>
        <begin position="1"/>
        <end position="205"/>
    </location>
</feature>
<evidence type="ECO:0000313" key="3">
    <source>
        <dbReference type="Proteomes" id="UP001190700"/>
    </source>
</evidence>
<organism evidence="2 3">
    <name type="scientific">Cymbomonas tetramitiformis</name>
    <dbReference type="NCBI Taxonomy" id="36881"/>
    <lineage>
        <taxon>Eukaryota</taxon>
        <taxon>Viridiplantae</taxon>
        <taxon>Chlorophyta</taxon>
        <taxon>Pyramimonadophyceae</taxon>
        <taxon>Pyramimonadales</taxon>
        <taxon>Pyramimonadaceae</taxon>
        <taxon>Cymbomonas</taxon>
    </lineage>
</organism>
<dbReference type="EMBL" id="LGRX02017067">
    <property type="protein sequence ID" value="KAK3261211.1"/>
    <property type="molecule type" value="Genomic_DNA"/>
</dbReference>
<feature type="compositionally biased region" description="Polar residues" evidence="1">
    <location>
        <begin position="10"/>
        <end position="21"/>
    </location>
</feature>